<accession>A0ABD2BTB6</accession>
<name>A0ABD2BTB6_VESSQ</name>
<sequence length="120" mass="13948">MLETTECCRRTLMSSAYKRNEPLIALRYALYHFALQRIVSRRFQKAVPSILSPSKLESIKVRCVRENINAINVGELFSERDADSVKRSVVNWNIKNDTERTLEIERIDVTISSDHSNMLF</sequence>
<evidence type="ECO:0000313" key="1">
    <source>
        <dbReference type="EMBL" id="KAL2736022.1"/>
    </source>
</evidence>
<dbReference type="AlphaFoldDB" id="A0ABD2BTB6"/>
<protein>
    <submittedName>
        <fullName evidence="1">Uncharacterized protein</fullName>
    </submittedName>
</protein>
<organism evidence="1 2">
    <name type="scientific">Vespula squamosa</name>
    <name type="common">Southern yellow jacket</name>
    <name type="synonym">Wasp</name>
    <dbReference type="NCBI Taxonomy" id="30214"/>
    <lineage>
        <taxon>Eukaryota</taxon>
        <taxon>Metazoa</taxon>
        <taxon>Ecdysozoa</taxon>
        <taxon>Arthropoda</taxon>
        <taxon>Hexapoda</taxon>
        <taxon>Insecta</taxon>
        <taxon>Pterygota</taxon>
        <taxon>Neoptera</taxon>
        <taxon>Endopterygota</taxon>
        <taxon>Hymenoptera</taxon>
        <taxon>Apocrita</taxon>
        <taxon>Aculeata</taxon>
        <taxon>Vespoidea</taxon>
        <taxon>Vespidae</taxon>
        <taxon>Vespinae</taxon>
        <taxon>Vespula</taxon>
    </lineage>
</organism>
<gene>
    <name evidence="1" type="ORF">V1478_002706</name>
</gene>
<proteinExistence type="predicted"/>
<comment type="caution">
    <text evidence="1">The sequence shown here is derived from an EMBL/GenBank/DDBJ whole genome shotgun (WGS) entry which is preliminary data.</text>
</comment>
<keyword evidence="2" id="KW-1185">Reference proteome</keyword>
<evidence type="ECO:0000313" key="2">
    <source>
        <dbReference type="Proteomes" id="UP001607302"/>
    </source>
</evidence>
<reference evidence="1 2" key="1">
    <citation type="journal article" date="2024" name="Ann. Entomol. Soc. Am.">
        <title>Genomic analyses of the southern and eastern yellowjacket wasps (Hymenoptera: Vespidae) reveal evolutionary signatures of social life.</title>
        <authorList>
            <person name="Catto M.A."/>
            <person name="Caine P.B."/>
            <person name="Orr S.E."/>
            <person name="Hunt B.G."/>
            <person name="Goodisman M.A.D."/>
        </authorList>
    </citation>
    <scope>NUCLEOTIDE SEQUENCE [LARGE SCALE GENOMIC DNA]</scope>
    <source>
        <strain evidence="1">233</strain>
        <tissue evidence="1">Head and thorax</tissue>
    </source>
</reference>
<dbReference type="EMBL" id="JAUDFV010000056">
    <property type="protein sequence ID" value="KAL2736022.1"/>
    <property type="molecule type" value="Genomic_DNA"/>
</dbReference>
<dbReference type="Proteomes" id="UP001607302">
    <property type="component" value="Unassembled WGS sequence"/>
</dbReference>